<dbReference type="AlphaFoldDB" id="A0A0C1E802"/>
<gene>
    <name evidence="1" type="ORF">DB43_GM00220</name>
</gene>
<organism evidence="1 2">
    <name type="scientific">Parachlamydia acanthamoebae</name>
    <dbReference type="NCBI Taxonomy" id="83552"/>
    <lineage>
        <taxon>Bacteria</taxon>
        <taxon>Pseudomonadati</taxon>
        <taxon>Chlamydiota</taxon>
        <taxon>Chlamydiia</taxon>
        <taxon>Parachlamydiales</taxon>
        <taxon>Parachlamydiaceae</taxon>
        <taxon>Parachlamydia</taxon>
    </lineage>
</organism>
<dbReference type="PANTHER" id="PTHR43025:SF3">
    <property type="entry name" value="MONOGALACTOSYLDIACYLGLYCEROL SYNTHASE 1, CHLOROPLASTIC"/>
    <property type="match status" value="1"/>
</dbReference>
<dbReference type="PANTHER" id="PTHR43025">
    <property type="entry name" value="MONOGALACTOSYLDIACYLGLYCEROL SYNTHASE"/>
    <property type="match status" value="1"/>
</dbReference>
<comment type="caution">
    <text evidence="1">The sequence shown here is derived from an EMBL/GenBank/DDBJ whole genome shotgun (WGS) entry which is preliminary data.</text>
</comment>
<protein>
    <recommendedName>
        <fullName evidence="3">Glycosyl transferase family 28 C-terminal domain-containing protein</fullName>
    </recommendedName>
</protein>
<dbReference type="Proteomes" id="UP000031307">
    <property type="component" value="Unassembled WGS sequence"/>
</dbReference>
<dbReference type="InterPro" id="IPR050519">
    <property type="entry name" value="Glycosyltransf_28_UgtP"/>
</dbReference>
<evidence type="ECO:0000313" key="1">
    <source>
        <dbReference type="EMBL" id="KIA77337.1"/>
    </source>
</evidence>
<accession>A0A0C1E802</accession>
<dbReference type="PATRIC" id="fig|83552.4.peg.1533"/>
<reference evidence="1 2" key="1">
    <citation type="journal article" date="2014" name="Mol. Biol. Evol.">
        <title>Massive expansion of Ubiquitination-related gene families within the Chlamydiae.</title>
        <authorList>
            <person name="Domman D."/>
            <person name="Collingro A."/>
            <person name="Lagkouvardos I."/>
            <person name="Gehre L."/>
            <person name="Weinmaier T."/>
            <person name="Rattei T."/>
            <person name="Subtil A."/>
            <person name="Horn M."/>
        </authorList>
    </citation>
    <scope>NUCLEOTIDE SEQUENCE [LARGE SCALE GENOMIC DNA]</scope>
    <source>
        <strain evidence="1 2">OEW1</strain>
    </source>
</reference>
<proteinExistence type="predicted"/>
<sequence length="574" mass="66272">MGKRWGDITMKKILGLWMLFYLSTAAAEQSVLEHVQSLYTIQDDCLINVEGNVFEKIPFKSSLHEQLSYKLKDADWADVIYMAYETHIASFLTDVESFERALLKICQQLGTPYGEKALLKALDEEHFVLHRSLKIGVQNFLKAFSIPSLEYSEKKRPLKIAIITTTSTGGNLSVAQAVRGYLDLFPDLYEAVMIDYETFAETFDPIKIATGKYTTDGVFRLMQQYNDVDARLLEQSLMCQEVAKYIPHQTGAALKKKLRELQPDLIISTRNYYPDDFNLLSLNIPFRMLYCDHDLCLFHQEYLGKIDSERVKFWLPSFSPRFFKTFFESMEKRNFKGDWTATIHRIAELTRSSFDEIDKTFEVIGYPVRLEFQKIEDLEQIKNKWDLSTGEKGILIEMGANGVGILEHIFHLLKNEPSDGIPKKYFFICGRNEGLKSKLQLENFLPRHAILGYLSASEKNELMHICSLMLSKPGGATVAELIKVQLPMLIMHIQKFCEEGNKQRLFEAGLAYVYDPDQPLSKQIERILEKSPCVSEEGYLDWQEKLSEKLKVFMRVTIEQKNCEKERIACNLTN</sequence>
<evidence type="ECO:0008006" key="3">
    <source>
        <dbReference type="Google" id="ProtNLM"/>
    </source>
</evidence>
<dbReference type="EMBL" id="JSAM01000082">
    <property type="protein sequence ID" value="KIA77337.1"/>
    <property type="molecule type" value="Genomic_DNA"/>
</dbReference>
<dbReference type="Gene3D" id="3.40.50.2000">
    <property type="entry name" value="Glycogen Phosphorylase B"/>
    <property type="match status" value="1"/>
</dbReference>
<dbReference type="SUPFAM" id="SSF53756">
    <property type="entry name" value="UDP-Glycosyltransferase/glycogen phosphorylase"/>
    <property type="match status" value="1"/>
</dbReference>
<evidence type="ECO:0000313" key="2">
    <source>
        <dbReference type="Proteomes" id="UP000031307"/>
    </source>
</evidence>
<name>A0A0C1E802_9BACT</name>